<sequence length="103" mass="11439">MIATLWGAWRDRFGRVYLVEAADPAELGRRLEDAGVRLVLPPQAPSMPGAGGMTAGLWSPPAPAWRPAPSQSSSSPRRRHEPRRRGLLARLRDQVASTDDWNW</sequence>
<name>A0A9W6PVR8_9ACTN</name>
<gene>
    <name evidence="2" type="ORF">Arub01_21350</name>
</gene>
<evidence type="ECO:0000256" key="1">
    <source>
        <dbReference type="SAM" id="MobiDB-lite"/>
    </source>
</evidence>
<accession>A0A9W6PVR8</accession>
<organism evidence="2 3">
    <name type="scientific">Actinomadura rubrobrunea</name>
    <dbReference type="NCBI Taxonomy" id="115335"/>
    <lineage>
        <taxon>Bacteria</taxon>
        <taxon>Bacillati</taxon>
        <taxon>Actinomycetota</taxon>
        <taxon>Actinomycetes</taxon>
        <taxon>Streptosporangiales</taxon>
        <taxon>Thermomonosporaceae</taxon>
        <taxon>Actinomadura</taxon>
    </lineage>
</organism>
<dbReference type="AlphaFoldDB" id="A0A9W6PVR8"/>
<feature type="region of interest" description="Disordered" evidence="1">
    <location>
        <begin position="42"/>
        <end position="103"/>
    </location>
</feature>
<feature type="compositionally biased region" description="Basic residues" evidence="1">
    <location>
        <begin position="76"/>
        <end position="87"/>
    </location>
</feature>
<reference evidence="2" key="1">
    <citation type="submission" date="2023-02" db="EMBL/GenBank/DDBJ databases">
        <title>Actinomadura rubrobrunea NBRC 14622.</title>
        <authorList>
            <person name="Ichikawa N."/>
            <person name="Sato H."/>
            <person name="Tonouchi N."/>
        </authorList>
    </citation>
    <scope>NUCLEOTIDE SEQUENCE</scope>
    <source>
        <strain evidence="2">NBRC 14622</strain>
    </source>
</reference>
<comment type="caution">
    <text evidence="2">The sequence shown here is derived from an EMBL/GenBank/DDBJ whole genome shotgun (WGS) entry which is preliminary data.</text>
</comment>
<proteinExistence type="predicted"/>
<keyword evidence="3" id="KW-1185">Reference proteome</keyword>
<protein>
    <submittedName>
        <fullName evidence="2">Uncharacterized protein</fullName>
    </submittedName>
</protein>
<evidence type="ECO:0000313" key="2">
    <source>
        <dbReference type="EMBL" id="GLW63891.1"/>
    </source>
</evidence>
<dbReference type="Proteomes" id="UP001165124">
    <property type="component" value="Unassembled WGS sequence"/>
</dbReference>
<dbReference type="EMBL" id="BSRZ01000004">
    <property type="protein sequence ID" value="GLW63891.1"/>
    <property type="molecule type" value="Genomic_DNA"/>
</dbReference>
<evidence type="ECO:0000313" key="3">
    <source>
        <dbReference type="Proteomes" id="UP001165124"/>
    </source>
</evidence>